<gene>
    <name evidence="2" type="ORF">EB796_017514</name>
</gene>
<dbReference type="SMART" id="SM01224">
    <property type="entry name" value="G_gamma"/>
    <property type="match status" value="1"/>
</dbReference>
<evidence type="ECO:0000313" key="3">
    <source>
        <dbReference type="Proteomes" id="UP000593567"/>
    </source>
</evidence>
<dbReference type="OrthoDB" id="6264244at2759"/>
<comment type="caution">
    <text evidence="2">The sequence shown here is derived from an EMBL/GenBank/DDBJ whole genome shotgun (WGS) entry which is preliminary data.</text>
</comment>
<dbReference type="InterPro" id="IPR015898">
    <property type="entry name" value="G-protein_gamma-like_dom"/>
</dbReference>
<dbReference type="InterPro" id="IPR036284">
    <property type="entry name" value="GGL_sf"/>
</dbReference>
<dbReference type="EMBL" id="VXIV02002609">
    <property type="protein sequence ID" value="KAF6024183.1"/>
    <property type="molecule type" value="Genomic_DNA"/>
</dbReference>
<dbReference type="GO" id="GO:0007186">
    <property type="term" value="P:G protein-coupled receptor signaling pathway"/>
    <property type="evidence" value="ECO:0007669"/>
    <property type="project" value="InterPro"/>
</dbReference>
<dbReference type="Gene3D" id="4.10.260.10">
    <property type="entry name" value="Transducin (heterotrimeric G protein), gamma chain"/>
    <property type="match status" value="1"/>
</dbReference>
<dbReference type="Proteomes" id="UP000593567">
    <property type="component" value="Unassembled WGS sequence"/>
</dbReference>
<organism evidence="2 3">
    <name type="scientific">Bugula neritina</name>
    <name type="common">Brown bryozoan</name>
    <name type="synonym">Sertularia neritina</name>
    <dbReference type="NCBI Taxonomy" id="10212"/>
    <lineage>
        <taxon>Eukaryota</taxon>
        <taxon>Metazoa</taxon>
        <taxon>Spiralia</taxon>
        <taxon>Lophotrochozoa</taxon>
        <taxon>Bryozoa</taxon>
        <taxon>Gymnolaemata</taxon>
        <taxon>Cheilostomatida</taxon>
        <taxon>Flustrina</taxon>
        <taxon>Buguloidea</taxon>
        <taxon>Bugulidae</taxon>
        <taxon>Bugula</taxon>
    </lineage>
</organism>
<dbReference type="AlphaFoldDB" id="A0A7J7JEC0"/>
<keyword evidence="3" id="KW-1185">Reference proteome</keyword>
<sequence>MSRNPREVQMRLQSTADSLQVQAQLPRKPLSQTLKDLIDYCKENADSDELLYPPRQRLILSEKNLDVLFCKCLDNPSLASLIE</sequence>
<dbReference type="SUPFAM" id="SSF48670">
    <property type="entry name" value="Transducin (heterotrimeric G protein), gamma chain"/>
    <property type="match status" value="1"/>
</dbReference>
<proteinExistence type="predicted"/>
<dbReference type="Pfam" id="PF00631">
    <property type="entry name" value="G-gamma"/>
    <property type="match status" value="1"/>
</dbReference>
<name>A0A7J7JEC0_BUGNE</name>
<accession>A0A7J7JEC0</accession>
<evidence type="ECO:0000313" key="2">
    <source>
        <dbReference type="EMBL" id="KAF6024183.1"/>
    </source>
</evidence>
<protein>
    <recommendedName>
        <fullName evidence="1">G protein gamma domain-containing protein</fullName>
    </recommendedName>
</protein>
<evidence type="ECO:0000259" key="1">
    <source>
        <dbReference type="PROSITE" id="PS50058"/>
    </source>
</evidence>
<feature type="domain" description="G protein gamma" evidence="1">
    <location>
        <begin position="4"/>
        <end position="73"/>
    </location>
</feature>
<reference evidence="2" key="1">
    <citation type="submission" date="2020-06" db="EMBL/GenBank/DDBJ databases">
        <title>Draft genome of Bugula neritina, a colonial animal packing powerful symbionts and potential medicines.</title>
        <authorList>
            <person name="Rayko M."/>
        </authorList>
    </citation>
    <scope>NUCLEOTIDE SEQUENCE [LARGE SCALE GENOMIC DNA]</scope>
    <source>
        <strain evidence="2">Kwan_BN1</strain>
    </source>
</reference>
<dbReference type="PROSITE" id="PS50058">
    <property type="entry name" value="G_PROTEIN_GAMMA"/>
    <property type="match status" value="1"/>
</dbReference>